<feature type="compositionally biased region" description="Basic and acidic residues" evidence="1">
    <location>
        <begin position="363"/>
        <end position="373"/>
    </location>
</feature>
<feature type="compositionally biased region" description="Polar residues" evidence="1">
    <location>
        <begin position="441"/>
        <end position="458"/>
    </location>
</feature>
<evidence type="ECO:0000256" key="1">
    <source>
        <dbReference type="SAM" id="MobiDB-lite"/>
    </source>
</evidence>
<dbReference type="Proteomes" id="UP000886998">
    <property type="component" value="Unassembled WGS sequence"/>
</dbReference>
<reference evidence="2" key="1">
    <citation type="submission" date="2020-08" db="EMBL/GenBank/DDBJ databases">
        <title>Multicomponent nature underlies the extraordinary mechanical properties of spider dragline silk.</title>
        <authorList>
            <person name="Kono N."/>
            <person name="Nakamura H."/>
            <person name="Mori M."/>
            <person name="Yoshida Y."/>
            <person name="Ohtoshi R."/>
            <person name="Malay A.D."/>
            <person name="Moran D.A.P."/>
            <person name="Tomita M."/>
            <person name="Numata K."/>
            <person name="Arakawa K."/>
        </authorList>
    </citation>
    <scope>NUCLEOTIDE SEQUENCE</scope>
</reference>
<feature type="compositionally biased region" description="Basic residues" evidence="1">
    <location>
        <begin position="523"/>
        <end position="534"/>
    </location>
</feature>
<protein>
    <submittedName>
        <fullName evidence="2">Uncharacterized protein</fullName>
    </submittedName>
</protein>
<organism evidence="2 3">
    <name type="scientific">Trichonephila inaurata madagascariensis</name>
    <dbReference type="NCBI Taxonomy" id="2747483"/>
    <lineage>
        <taxon>Eukaryota</taxon>
        <taxon>Metazoa</taxon>
        <taxon>Ecdysozoa</taxon>
        <taxon>Arthropoda</taxon>
        <taxon>Chelicerata</taxon>
        <taxon>Arachnida</taxon>
        <taxon>Araneae</taxon>
        <taxon>Araneomorphae</taxon>
        <taxon>Entelegynae</taxon>
        <taxon>Araneoidea</taxon>
        <taxon>Nephilidae</taxon>
        <taxon>Trichonephila</taxon>
        <taxon>Trichonephila inaurata</taxon>
    </lineage>
</organism>
<feature type="compositionally biased region" description="Polar residues" evidence="1">
    <location>
        <begin position="544"/>
        <end position="554"/>
    </location>
</feature>
<name>A0A8X7CH41_9ARAC</name>
<keyword evidence="3" id="KW-1185">Reference proteome</keyword>
<dbReference type="AlphaFoldDB" id="A0A8X7CH41"/>
<accession>A0A8X7CH41</accession>
<proteinExistence type="predicted"/>
<dbReference type="EMBL" id="BMAV01015592">
    <property type="protein sequence ID" value="GFY65630.1"/>
    <property type="molecule type" value="Genomic_DNA"/>
</dbReference>
<comment type="caution">
    <text evidence="2">The sequence shown here is derived from an EMBL/GenBank/DDBJ whole genome shotgun (WGS) entry which is preliminary data.</text>
</comment>
<evidence type="ECO:0000313" key="2">
    <source>
        <dbReference type="EMBL" id="GFY65630.1"/>
    </source>
</evidence>
<feature type="region of interest" description="Disordered" evidence="1">
    <location>
        <begin position="357"/>
        <end position="554"/>
    </location>
</feature>
<gene>
    <name evidence="2" type="primary">NCL1_45509</name>
    <name evidence="2" type="ORF">TNIN_223731</name>
</gene>
<feature type="compositionally biased region" description="Basic and acidic residues" evidence="1">
    <location>
        <begin position="465"/>
        <end position="476"/>
    </location>
</feature>
<feature type="compositionally biased region" description="Basic and acidic residues" evidence="1">
    <location>
        <begin position="414"/>
        <end position="423"/>
    </location>
</feature>
<dbReference type="OrthoDB" id="6407690at2759"/>
<feature type="compositionally biased region" description="Basic and acidic residues" evidence="1">
    <location>
        <begin position="430"/>
        <end position="439"/>
    </location>
</feature>
<evidence type="ECO:0000313" key="3">
    <source>
        <dbReference type="Proteomes" id="UP000886998"/>
    </source>
</evidence>
<sequence>MLTLKKIILVKLAARFINDSDSRKIINCSKDEIWEKFIKEKTSAFYIPLTLQEDIIALIKPLQSEVHNFTDDHAGIFTEEQEWSLKFCFNADGTVDRVKTADLLIHSKWLDVQTRFVLACQYWSSLNVQRFFYGLHKSTRKKILNKYSTENENLNQYEENVVLWIRHCKAGYISEWQTRDWCYKCYTWNYASFQSRHLDNLTEEERQSTLYDIFEESYWVHIHRFCLSRMSADDQESLLKRFPLKVLRTYLYWPSQRFFLDAVNKVWHCLPGNHFTCLLHIIICQKILELWKDFDYVNLLRQLWHRSPDHLKQCVEGTDIFEILMEILKNGFNPKDVPGNFFLHDDIYDNANEYQSQSFRSSASDERQGEQGKKTSLAGNQGGKREPKLNNSKRSRGSNESILGLYNKKKKSRHEVTGCERRNPLQLSERPQRKNRGPERQLNNRGLPSSHTSNSNCPLNKKLRQSKESFQKRETGPYHLRSRNRVTKEKGFRSLGGKMQVQGGPFRSIGERFKKPSPYNQSRHYRQQSKHQGRHQPEQEPRNGRSSSQSLRKS</sequence>